<sequence>MTDWEQDFAYQRVRHLIKDRFNRDALPDLNALLFLIGVQEFGRWQADFTKEEKRDLMHIAVCRLLADEGHYRFVGRDDDGWPHYELTAKIPPTDLQGQEQLLKQRIIAYFEELETEEGMLG</sequence>
<protein>
    <submittedName>
        <fullName evidence="1">Uncharacterized protein</fullName>
    </submittedName>
</protein>
<accession>A0A840E9M7</accession>
<gene>
    <name evidence="1" type="ORF">GGR28_002885</name>
</gene>
<name>A0A840E9M7_9BACT</name>
<keyword evidence="2" id="KW-1185">Reference proteome</keyword>
<proteinExistence type="predicted"/>
<comment type="caution">
    <text evidence="1">The sequence shown here is derived from an EMBL/GenBank/DDBJ whole genome shotgun (WGS) entry which is preliminary data.</text>
</comment>
<evidence type="ECO:0000313" key="1">
    <source>
        <dbReference type="EMBL" id="MBB4080255.1"/>
    </source>
</evidence>
<evidence type="ECO:0000313" key="2">
    <source>
        <dbReference type="Proteomes" id="UP000576209"/>
    </source>
</evidence>
<dbReference type="AlphaFoldDB" id="A0A840E9M7"/>
<reference evidence="1 2" key="1">
    <citation type="submission" date="2020-08" db="EMBL/GenBank/DDBJ databases">
        <title>Genomic Encyclopedia of Type Strains, Phase IV (KMG-IV): sequencing the most valuable type-strain genomes for metagenomic binning, comparative biology and taxonomic classification.</title>
        <authorList>
            <person name="Goeker M."/>
        </authorList>
    </citation>
    <scope>NUCLEOTIDE SEQUENCE [LARGE SCALE GENOMIC DNA]</scope>
    <source>
        <strain evidence="1 2">DSM 105137</strain>
    </source>
</reference>
<organism evidence="1 2">
    <name type="scientific">Neolewinella aquimaris</name>
    <dbReference type="NCBI Taxonomy" id="1835722"/>
    <lineage>
        <taxon>Bacteria</taxon>
        <taxon>Pseudomonadati</taxon>
        <taxon>Bacteroidota</taxon>
        <taxon>Saprospiria</taxon>
        <taxon>Saprospirales</taxon>
        <taxon>Lewinellaceae</taxon>
        <taxon>Neolewinella</taxon>
    </lineage>
</organism>
<dbReference type="Proteomes" id="UP000576209">
    <property type="component" value="Unassembled WGS sequence"/>
</dbReference>
<dbReference type="RefSeq" id="WP_183496489.1">
    <property type="nucleotide sequence ID" value="NZ_JACIFF010000007.1"/>
</dbReference>
<dbReference type="EMBL" id="JACIFF010000007">
    <property type="protein sequence ID" value="MBB4080255.1"/>
    <property type="molecule type" value="Genomic_DNA"/>
</dbReference>